<dbReference type="Proteomes" id="UP001382904">
    <property type="component" value="Unassembled WGS sequence"/>
</dbReference>
<evidence type="ECO:0008006" key="3">
    <source>
        <dbReference type="Google" id="ProtNLM"/>
    </source>
</evidence>
<name>A0ABU8U7V6_9ACTN</name>
<reference evidence="1 2" key="1">
    <citation type="submission" date="2024-03" db="EMBL/GenBank/DDBJ databases">
        <title>Novel Streptomyces species of biotechnological and ecological value are a feature of Machair soil.</title>
        <authorList>
            <person name="Prole J.R."/>
            <person name="Goodfellow M."/>
            <person name="Allenby N."/>
            <person name="Ward A.C."/>
        </authorList>
    </citation>
    <scope>NUCLEOTIDE SEQUENCE [LARGE SCALE GENOMIC DNA]</scope>
    <source>
        <strain evidence="1 2">MS1.HAVA.3</strain>
    </source>
</reference>
<keyword evidence="2" id="KW-1185">Reference proteome</keyword>
<evidence type="ECO:0000313" key="2">
    <source>
        <dbReference type="Proteomes" id="UP001382904"/>
    </source>
</evidence>
<sequence>MPRASRRWGQATERQADTLRFTSLKHDPLACTSTSCPRCCKWRALPADFPPGLTDWGFLARWTGVGVIGQIRDHLRGRIRRDLGKAPRAVAT</sequence>
<organism evidence="1 2">
    <name type="scientific">Streptomyces caledonius</name>
    <dbReference type="NCBI Taxonomy" id="3134107"/>
    <lineage>
        <taxon>Bacteria</taxon>
        <taxon>Bacillati</taxon>
        <taxon>Actinomycetota</taxon>
        <taxon>Actinomycetes</taxon>
        <taxon>Kitasatosporales</taxon>
        <taxon>Streptomycetaceae</taxon>
        <taxon>Streptomyces</taxon>
    </lineage>
</organism>
<proteinExistence type="predicted"/>
<accession>A0ABU8U7V6</accession>
<evidence type="ECO:0000313" key="1">
    <source>
        <dbReference type="EMBL" id="MEJ8643641.1"/>
    </source>
</evidence>
<comment type="caution">
    <text evidence="1">The sequence shown here is derived from an EMBL/GenBank/DDBJ whole genome shotgun (WGS) entry which is preliminary data.</text>
</comment>
<gene>
    <name evidence="1" type="ORF">WKI68_24240</name>
</gene>
<protein>
    <recommendedName>
        <fullName evidence="3">Transposase</fullName>
    </recommendedName>
</protein>
<dbReference type="EMBL" id="JBBKAM010000002">
    <property type="protein sequence ID" value="MEJ8643641.1"/>
    <property type="molecule type" value="Genomic_DNA"/>
</dbReference>